<dbReference type="AlphaFoldDB" id="A0A5B7WY32"/>
<dbReference type="InterPro" id="IPR002068">
    <property type="entry name" value="A-crystallin/Hsp20_dom"/>
</dbReference>
<accession>A0A5B7WY32</accession>
<dbReference type="RefSeq" id="WP_139064636.1">
    <property type="nucleotide sequence ID" value="NZ_CP040812.1"/>
</dbReference>
<sequence length="164" mass="19033">MSLVKSRSRSPMMRESFMEKDPFFSDLFNRKGLLNLNKFFNEDLEKQMNLPSLNVSEKEKNYEVELAAPGYAKDDFDITIDEGILTISADKNEESKEEKDTFLRREFSYNSFTRSIGLPDNIDEDQEIKASYKDGVLKLVLAKDENEMTREPKKIKVSLRIARG</sequence>
<evidence type="ECO:0000313" key="4">
    <source>
        <dbReference type="EMBL" id="QCY68019.1"/>
    </source>
</evidence>
<gene>
    <name evidence="4" type="ORF">FHG64_00630</name>
</gene>
<evidence type="ECO:0000313" key="5">
    <source>
        <dbReference type="Proteomes" id="UP000309016"/>
    </source>
</evidence>
<reference evidence="4 5" key="1">
    <citation type="submission" date="2019-06" db="EMBL/GenBank/DDBJ databases">
        <title>Complete genome sequence of Antarcticibacterium flavum KCTC 52984T from an Antarctic marine sediment.</title>
        <authorList>
            <person name="Lee Y.M."/>
            <person name="Shin S.C."/>
        </authorList>
    </citation>
    <scope>NUCLEOTIDE SEQUENCE [LARGE SCALE GENOMIC DNA]</scope>
    <source>
        <strain evidence="4 5">KCTC 52984</strain>
    </source>
</reference>
<keyword evidence="5" id="KW-1185">Reference proteome</keyword>
<organism evidence="4 5">
    <name type="scientific">Antarcticibacterium flavum</name>
    <dbReference type="NCBI Taxonomy" id="2058175"/>
    <lineage>
        <taxon>Bacteria</taxon>
        <taxon>Pseudomonadati</taxon>
        <taxon>Bacteroidota</taxon>
        <taxon>Flavobacteriia</taxon>
        <taxon>Flavobacteriales</taxon>
        <taxon>Flavobacteriaceae</taxon>
        <taxon>Antarcticibacterium</taxon>
    </lineage>
</organism>
<dbReference type="KEGG" id="afla:FHG64_00630"/>
<dbReference type="SUPFAM" id="SSF49764">
    <property type="entry name" value="HSP20-like chaperones"/>
    <property type="match status" value="1"/>
</dbReference>
<evidence type="ECO:0000256" key="1">
    <source>
        <dbReference type="PROSITE-ProRule" id="PRU00285"/>
    </source>
</evidence>
<dbReference type="OrthoDB" id="9814487at2"/>
<name>A0A5B7WY32_9FLAO</name>
<protein>
    <submittedName>
        <fullName evidence="4">Hsp20/alpha crystallin family protein</fullName>
    </submittedName>
</protein>
<dbReference type="InterPro" id="IPR031107">
    <property type="entry name" value="Small_HSP"/>
</dbReference>
<dbReference type="PANTHER" id="PTHR11527">
    <property type="entry name" value="HEAT-SHOCK PROTEIN 20 FAMILY MEMBER"/>
    <property type="match status" value="1"/>
</dbReference>
<dbReference type="EMBL" id="CP040812">
    <property type="protein sequence ID" value="QCY68019.1"/>
    <property type="molecule type" value="Genomic_DNA"/>
</dbReference>
<dbReference type="Gene3D" id="2.60.40.790">
    <property type="match status" value="1"/>
</dbReference>
<dbReference type="InterPro" id="IPR008978">
    <property type="entry name" value="HSP20-like_chaperone"/>
</dbReference>
<dbReference type="Pfam" id="PF00011">
    <property type="entry name" value="HSP20"/>
    <property type="match status" value="1"/>
</dbReference>
<dbReference type="PROSITE" id="PS01031">
    <property type="entry name" value="SHSP"/>
    <property type="match status" value="1"/>
</dbReference>
<feature type="domain" description="SHSP" evidence="3">
    <location>
        <begin position="44"/>
        <end position="158"/>
    </location>
</feature>
<dbReference type="Proteomes" id="UP000309016">
    <property type="component" value="Chromosome"/>
</dbReference>
<dbReference type="CDD" id="cd06464">
    <property type="entry name" value="ACD_sHsps-like"/>
    <property type="match status" value="1"/>
</dbReference>
<proteinExistence type="inferred from homology"/>
<comment type="similarity">
    <text evidence="1 2">Belongs to the small heat shock protein (HSP20) family.</text>
</comment>
<evidence type="ECO:0000256" key="2">
    <source>
        <dbReference type="RuleBase" id="RU003616"/>
    </source>
</evidence>
<evidence type="ECO:0000259" key="3">
    <source>
        <dbReference type="PROSITE" id="PS01031"/>
    </source>
</evidence>